<proteinExistence type="predicted"/>
<comment type="caution">
    <text evidence="1">The sequence shown here is derived from an EMBL/GenBank/DDBJ whole genome shotgun (WGS) entry which is preliminary data.</text>
</comment>
<dbReference type="EMBL" id="QXTE01000358">
    <property type="protein sequence ID" value="TFJ98961.1"/>
    <property type="molecule type" value="Genomic_DNA"/>
</dbReference>
<reference evidence="1 2" key="2">
    <citation type="submission" date="2019-04" db="EMBL/GenBank/DDBJ databases">
        <title>The genome sequence of big-headed turtle.</title>
        <authorList>
            <person name="Gong S."/>
        </authorList>
    </citation>
    <scope>NUCLEOTIDE SEQUENCE [LARGE SCALE GENOMIC DNA]</scope>
    <source>
        <strain evidence="1">DO16091913</strain>
        <tissue evidence="1">Muscle</tissue>
    </source>
</reference>
<keyword evidence="2" id="KW-1185">Reference proteome</keyword>
<evidence type="ECO:0000313" key="2">
    <source>
        <dbReference type="Proteomes" id="UP000297703"/>
    </source>
</evidence>
<dbReference type="Proteomes" id="UP000297703">
    <property type="component" value="Unassembled WGS sequence"/>
</dbReference>
<protein>
    <submittedName>
        <fullName evidence="1">Disks large-like 4</fullName>
    </submittedName>
</protein>
<dbReference type="AlphaFoldDB" id="A0A4D9DRN1"/>
<sequence>MLVKLAHACEVLFSVMGKVTLDQSQIKNLVTKQHPAGCPLEGVAEGVSSGCLQRVHTSGLMSCSDPAIQNPAVVMEHCSVECKPCPRSTLLQHTGVRPHLLQSQTLEKVELKVSVPGPHLAHWRGHRSALRACSTFLCSKPP</sequence>
<reference evidence="1 2" key="1">
    <citation type="submission" date="2019-04" db="EMBL/GenBank/DDBJ databases">
        <title>Draft genome of the big-headed turtle Platysternon megacephalum.</title>
        <authorList>
            <person name="Gong S."/>
        </authorList>
    </citation>
    <scope>NUCLEOTIDE SEQUENCE [LARGE SCALE GENOMIC DNA]</scope>
    <source>
        <strain evidence="1">DO16091913</strain>
        <tissue evidence="1">Muscle</tissue>
    </source>
</reference>
<name>A0A4D9DRN1_9SAUR</name>
<accession>A0A4D9DRN1</accession>
<organism evidence="1 2">
    <name type="scientific">Platysternon megacephalum</name>
    <name type="common">big-headed turtle</name>
    <dbReference type="NCBI Taxonomy" id="55544"/>
    <lineage>
        <taxon>Eukaryota</taxon>
        <taxon>Metazoa</taxon>
        <taxon>Chordata</taxon>
        <taxon>Craniata</taxon>
        <taxon>Vertebrata</taxon>
        <taxon>Euteleostomi</taxon>
        <taxon>Archelosauria</taxon>
        <taxon>Testudinata</taxon>
        <taxon>Testudines</taxon>
        <taxon>Cryptodira</taxon>
        <taxon>Durocryptodira</taxon>
        <taxon>Testudinoidea</taxon>
        <taxon>Platysternidae</taxon>
        <taxon>Platysternon</taxon>
    </lineage>
</organism>
<gene>
    <name evidence="1" type="ORF">DR999_PMT19059</name>
</gene>
<evidence type="ECO:0000313" key="1">
    <source>
        <dbReference type="EMBL" id="TFJ98961.1"/>
    </source>
</evidence>